<proteinExistence type="predicted"/>
<accession>A0A8X6K5V0</accession>
<dbReference type="EMBL" id="BMAO01019790">
    <property type="protein sequence ID" value="GFR32886.1"/>
    <property type="molecule type" value="Genomic_DNA"/>
</dbReference>
<name>A0A8X6K5V0_TRICU</name>
<evidence type="ECO:0000313" key="1">
    <source>
        <dbReference type="EMBL" id="GFR32886.1"/>
    </source>
</evidence>
<protein>
    <submittedName>
        <fullName evidence="1">Uncharacterized protein</fullName>
    </submittedName>
</protein>
<dbReference type="Proteomes" id="UP000887116">
    <property type="component" value="Unassembled WGS sequence"/>
</dbReference>
<gene>
    <name evidence="1" type="ORF">TNCT_327091</name>
</gene>
<evidence type="ECO:0000313" key="2">
    <source>
        <dbReference type="Proteomes" id="UP000887116"/>
    </source>
</evidence>
<dbReference type="AlphaFoldDB" id="A0A8X6K5V0"/>
<reference evidence="1" key="1">
    <citation type="submission" date="2020-07" db="EMBL/GenBank/DDBJ databases">
        <title>Multicomponent nature underlies the extraordinary mechanical properties of spider dragline silk.</title>
        <authorList>
            <person name="Kono N."/>
            <person name="Nakamura H."/>
            <person name="Mori M."/>
            <person name="Yoshida Y."/>
            <person name="Ohtoshi R."/>
            <person name="Malay A.D."/>
            <person name="Moran D.A.P."/>
            <person name="Tomita M."/>
            <person name="Numata K."/>
            <person name="Arakawa K."/>
        </authorList>
    </citation>
    <scope>NUCLEOTIDE SEQUENCE</scope>
</reference>
<keyword evidence="2" id="KW-1185">Reference proteome</keyword>
<sequence length="78" mass="9185">MNTYLSKYNKRLAYLNPVRYNFYGCIDPKEHKCSHFCRRVPNLPSDLPPNLMTLTPPKCSSFHFPLPNDNEERRNVAL</sequence>
<comment type="caution">
    <text evidence="1">The sequence shown here is derived from an EMBL/GenBank/DDBJ whole genome shotgun (WGS) entry which is preliminary data.</text>
</comment>
<organism evidence="1 2">
    <name type="scientific">Trichonephila clavata</name>
    <name type="common">Joro spider</name>
    <name type="synonym">Nephila clavata</name>
    <dbReference type="NCBI Taxonomy" id="2740835"/>
    <lineage>
        <taxon>Eukaryota</taxon>
        <taxon>Metazoa</taxon>
        <taxon>Ecdysozoa</taxon>
        <taxon>Arthropoda</taxon>
        <taxon>Chelicerata</taxon>
        <taxon>Arachnida</taxon>
        <taxon>Araneae</taxon>
        <taxon>Araneomorphae</taxon>
        <taxon>Entelegynae</taxon>
        <taxon>Araneoidea</taxon>
        <taxon>Nephilidae</taxon>
        <taxon>Trichonephila</taxon>
    </lineage>
</organism>